<gene>
    <name evidence="1" type="ORF">QFC24_004701</name>
</gene>
<comment type="caution">
    <text evidence="1">The sequence shown here is derived from an EMBL/GenBank/DDBJ whole genome shotgun (WGS) entry which is preliminary data.</text>
</comment>
<dbReference type="Proteomes" id="UP001234202">
    <property type="component" value="Unassembled WGS sequence"/>
</dbReference>
<evidence type="ECO:0000313" key="1">
    <source>
        <dbReference type="EMBL" id="KAJ9121363.1"/>
    </source>
</evidence>
<evidence type="ECO:0000313" key="2">
    <source>
        <dbReference type="Proteomes" id="UP001234202"/>
    </source>
</evidence>
<sequence length="672" mass="69319">MSVSSATANRHAHQHQHSHPHPHRTARRRSAVNLHRTPSHTGTAGLAGLAALTLSRPSNGGDGMERQDSRSSKASDEVSVVSAPARTRGGSRPGVGSRRKSQVHLAAGDHPSLKNSTIGWPRQKQRTFRSSRSDTNLSRLGLTALARASSRTNVQHAAELEPEEEEWEEEDVGATASAAASDKRGDSGDDDEDNADESGDGDDLVITTKRKRSIAPVTQAAPNEPPAPQSQPNQKEEVSDHQQGRAMRGFDLRQPSSSRHASRAPAAPAQARERSPSPTPSESGTLIAPSSVPAFTHQPVAQQGPSPSRQHGYGTPPPASSQKSTTASRHLRTRNSHTSLRSLTSASLRTLPSTMMVGPHHPLSSPTSVRTFRVHSGGAGASAGTGLAPPVISGETARGLWSTASNGGGGPSSADIDGLPHSNTPGVAGKRPHAASASLRKASFSTPPSGVTGGSRSASMISGGSNSDSNSGTATGSGDGSRLSAHSVAQKAARLPTLSSRPTAQQDSHERERETVNLVSRFIALPSASTATSADSAQKDSSSKGTVGAGGSIFPDSPFATAHKSLVRTMMEESARLLPIGSSANHGGYGVGGGVSGYHYDSHATSSRLPPSVQRTGTTSASSGAGAAFNGNGAVEWVPGLTPFEMSVQRCLEQRKGAVRLATGESLAPLVG</sequence>
<name>A0ACC2XC11_9TREE</name>
<organism evidence="1 2">
    <name type="scientific">Naganishia onofrii</name>
    <dbReference type="NCBI Taxonomy" id="1851511"/>
    <lineage>
        <taxon>Eukaryota</taxon>
        <taxon>Fungi</taxon>
        <taxon>Dikarya</taxon>
        <taxon>Basidiomycota</taxon>
        <taxon>Agaricomycotina</taxon>
        <taxon>Tremellomycetes</taxon>
        <taxon>Filobasidiales</taxon>
        <taxon>Filobasidiaceae</taxon>
        <taxon>Naganishia</taxon>
    </lineage>
</organism>
<keyword evidence="2" id="KW-1185">Reference proteome</keyword>
<reference evidence="1" key="1">
    <citation type="submission" date="2023-04" db="EMBL/GenBank/DDBJ databases">
        <title>Draft Genome sequencing of Naganishia species isolated from polar environments using Oxford Nanopore Technology.</title>
        <authorList>
            <person name="Leo P."/>
            <person name="Venkateswaran K."/>
        </authorList>
    </citation>
    <scope>NUCLEOTIDE SEQUENCE</scope>
    <source>
        <strain evidence="1">DBVPG 5303</strain>
    </source>
</reference>
<proteinExistence type="predicted"/>
<accession>A0ACC2XC11</accession>
<dbReference type="EMBL" id="JASBWV010000017">
    <property type="protein sequence ID" value="KAJ9121363.1"/>
    <property type="molecule type" value="Genomic_DNA"/>
</dbReference>
<protein>
    <submittedName>
        <fullName evidence="1">Uncharacterized protein</fullName>
    </submittedName>
</protein>